<dbReference type="AlphaFoldDB" id="N1U789"/>
<protein>
    <submittedName>
        <fullName evidence="1">Uncharacterized protein</fullName>
    </submittedName>
</protein>
<sequence>MEQNFNPKTVREKLLRLIDKTIQKNTQVRKILLVFLQTEKTIHRESLRFSFLFAQTFLRPSR</sequence>
<reference evidence="1 2" key="1">
    <citation type="submission" date="2013-02" db="EMBL/GenBank/DDBJ databases">
        <authorList>
            <person name="Harkins D.M."/>
            <person name="Durkin A.S."/>
            <person name="Brinkac L.M."/>
            <person name="Haft D.H."/>
            <person name="Selengut J.D."/>
            <person name="Sanka R."/>
            <person name="DePew J."/>
            <person name="Purushe J."/>
            <person name="Haake D.A."/>
            <person name="Matsunaga J."/>
            <person name="Vinetz J.M."/>
            <person name="Sutton G.G."/>
            <person name="Nierman W.C."/>
            <person name="Fouts D.E."/>
        </authorList>
    </citation>
    <scope>NUCLEOTIDE SEQUENCE [LARGE SCALE GENOMIC DNA]</scope>
    <source>
        <strain evidence="1 2">Ecochallenge</strain>
    </source>
</reference>
<name>N1U789_9LEPT</name>
<dbReference type="Proteomes" id="UP000012249">
    <property type="component" value="Unassembled WGS sequence"/>
</dbReference>
<proteinExistence type="predicted"/>
<dbReference type="EMBL" id="AHMI02000339">
    <property type="protein sequence ID" value="EMY11955.1"/>
    <property type="molecule type" value="Genomic_DNA"/>
</dbReference>
<gene>
    <name evidence="1" type="ORF">LEP1GSC043_1332</name>
</gene>
<accession>N1U789</accession>
<comment type="caution">
    <text evidence="1">The sequence shown here is derived from an EMBL/GenBank/DDBJ whole genome shotgun (WGS) entry which is preliminary data.</text>
</comment>
<evidence type="ECO:0000313" key="1">
    <source>
        <dbReference type="EMBL" id="EMY11955.1"/>
    </source>
</evidence>
<organism evidence="1 2">
    <name type="scientific">Leptospira weilii str. Ecochallenge</name>
    <dbReference type="NCBI Taxonomy" id="1049986"/>
    <lineage>
        <taxon>Bacteria</taxon>
        <taxon>Pseudomonadati</taxon>
        <taxon>Spirochaetota</taxon>
        <taxon>Spirochaetia</taxon>
        <taxon>Leptospirales</taxon>
        <taxon>Leptospiraceae</taxon>
        <taxon>Leptospira</taxon>
    </lineage>
</organism>
<evidence type="ECO:0000313" key="2">
    <source>
        <dbReference type="Proteomes" id="UP000012249"/>
    </source>
</evidence>